<dbReference type="PRINTS" id="PR00705">
    <property type="entry name" value="PAPAIN"/>
</dbReference>
<dbReference type="AlphaFoldDB" id="A0A5E4MNZ4"/>
<dbReference type="PANTHER" id="PTHR12411">
    <property type="entry name" value="CYSTEINE PROTEASE FAMILY C1-RELATED"/>
    <property type="match status" value="1"/>
</dbReference>
<dbReference type="PROSITE" id="PS00139">
    <property type="entry name" value="THIOL_PROTEASE_CYS"/>
    <property type="match status" value="1"/>
</dbReference>
<dbReference type="InterPro" id="IPR013128">
    <property type="entry name" value="Peptidase_C1A"/>
</dbReference>
<evidence type="ECO:0000256" key="2">
    <source>
        <dbReference type="ARBA" id="ARBA00022670"/>
    </source>
</evidence>
<dbReference type="CDD" id="cd02620">
    <property type="entry name" value="Peptidase_C1A_CathepsinB"/>
    <property type="match status" value="1"/>
</dbReference>
<dbReference type="Gene3D" id="3.90.70.10">
    <property type="entry name" value="Cysteine proteinases"/>
    <property type="match status" value="1"/>
</dbReference>
<comment type="function">
    <text evidence="5">Thiol protease which is required for parasite excystation and invasion of the proximal small intestine of the human host.</text>
</comment>
<comment type="similarity">
    <text evidence="1">Belongs to the peptidase C1 family.</text>
</comment>
<dbReference type="InterPro" id="IPR000169">
    <property type="entry name" value="Pept_cys_AS"/>
</dbReference>
<accession>A0A5E4MNZ4</accession>
<evidence type="ECO:0000256" key="5">
    <source>
        <dbReference type="ARBA" id="ARBA00060028"/>
    </source>
</evidence>
<dbReference type="InterPro" id="IPR025660">
    <property type="entry name" value="Pept_his_AS"/>
</dbReference>
<name>A0A5E4MNZ4_9HEMI</name>
<dbReference type="OrthoDB" id="3789175at2759"/>
<organism evidence="8 9">
    <name type="scientific">Cinara cedri</name>
    <dbReference type="NCBI Taxonomy" id="506608"/>
    <lineage>
        <taxon>Eukaryota</taxon>
        <taxon>Metazoa</taxon>
        <taxon>Ecdysozoa</taxon>
        <taxon>Arthropoda</taxon>
        <taxon>Hexapoda</taxon>
        <taxon>Insecta</taxon>
        <taxon>Pterygota</taxon>
        <taxon>Neoptera</taxon>
        <taxon>Paraneoptera</taxon>
        <taxon>Hemiptera</taxon>
        <taxon>Sternorrhyncha</taxon>
        <taxon>Aphidomorpha</taxon>
        <taxon>Aphidoidea</taxon>
        <taxon>Aphididae</taxon>
        <taxon>Lachninae</taxon>
        <taxon>Cinara</taxon>
    </lineage>
</organism>
<dbReference type="InterPro" id="IPR038765">
    <property type="entry name" value="Papain-like_cys_pep_sf"/>
</dbReference>
<evidence type="ECO:0000256" key="3">
    <source>
        <dbReference type="ARBA" id="ARBA00022801"/>
    </source>
</evidence>
<keyword evidence="4" id="KW-0788">Thiol protease</keyword>
<gene>
    <name evidence="8" type="ORF">CINCED_3A025631</name>
</gene>
<protein>
    <submittedName>
        <fullName evidence="8">Cysteine peptidase, cysteine active site,Peptidase C1A, papain C-terminal,Cysteine peptidase</fullName>
    </submittedName>
</protein>
<evidence type="ECO:0000313" key="9">
    <source>
        <dbReference type="Proteomes" id="UP000325440"/>
    </source>
</evidence>
<dbReference type="GO" id="GO:0006508">
    <property type="term" value="P:proteolysis"/>
    <property type="evidence" value="ECO:0007669"/>
    <property type="project" value="UniProtKB-KW"/>
</dbReference>
<dbReference type="Proteomes" id="UP000325440">
    <property type="component" value="Unassembled WGS sequence"/>
</dbReference>
<feature type="domain" description="Peptidase C1A papain C-terminal" evidence="7">
    <location>
        <begin position="92"/>
        <end position="338"/>
    </location>
</feature>
<keyword evidence="6" id="KW-0732">Signal</keyword>
<keyword evidence="2" id="KW-0645">Protease</keyword>
<dbReference type="PROSITE" id="PS00639">
    <property type="entry name" value="THIOL_PROTEASE_HIS"/>
    <property type="match status" value="1"/>
</dbReference>
<feature type="chain" id="PRO_5023073593" evidence="6">
    <location>
        <begin position="27"/>
        <end position="341"/>
    </location>
</feature>
<sequence>MFINCKSFILRFLFVLVFNSFNLISCTPFMNTNVNNITKIVNNRIQNTWKAGYIGLQFVKTVKHLVGVLPRKKLSLTDILQSYDLPNPRDPLPESYDVTLNWPMCESVISIRDQSHCGSCWALATASSFGDRLCIATNTTINKVLSGEYINSCCKGGGCNGGHPEKAWKFIKKNGICTGGEYDSNEGCQPYSIPPCPRITNNDCSVKNGATPRCSKTQCTNTNYEIPLSSDLYYATKVYSVRPKTEVIMNEIYTNGPVVAAMKVYDDFLYYQGGIYQYVTGSLQGDHAVKLMGWGQDDGIDYWLVANTWGYLWGMNGMFKIRRGINECEIESRITGGLPKV</sequence>
<dbReference type="InterPro" id="IPR000668">
    <property type="entry name" value="Peptidase_C1A_C"/>
</dbReference>
<dbReference type="Pfam" id="PF00112">
    <property type="entry name" value="Peptidase_C1"/>
    <property type="match status" value="1"/>
</dbReference>
<dbReference type="SMART" id="SM00645">
    <property type="entry name" value="Pept_C1"/>
    <property type="match status" value="1"/>
</dbReference>
<feature type="signal peptide" evidence="6">
    <location>
        <begin position="1"/>
        <end position="26"/>
    </location>
</feature>
<keyword evidence="9" id="KW-1185">Reference proteome</keyword>
<dbReference type="EMBL" id="CABPRJ010000981">
    <property type="protein sequence ID" value="VVC34016.1"/>
    <property type="molecule type" value="Genomic_DNA"/>
</dbReference>
<evidence type="ECO:0000256" key="1">
    <source>
        <dbReference type="ARBA" id="ARBA00008455"/>
    </source>
</evidence>
<dbReference type="FunFam" id="3.90.70.10:FF:000096">
    <property type="entry name" value="Cathepsin B-like cysteine protease"/>
    <property type="match status" value="1"/>
</dbReference>
<dbReference type="SUPFAM" id="SSF54001">
    <property type="entry name" value="Cysteine proteinases"/>
    <property type="match status" value="1"/>
</dbReference>
<evidence type="ECO:0000259" key="7">
    <source>
        <dbReference type="SMART" id="SM00645"/>
    </source>
</evidence>
<evidence type="ECO:0000256" key="4">
    <source>
        <dbReference type="ARBA" id="ARBA00022807"/>
    </source>
</evidence>
<dbReference type="GO" id="GO:0008234">
    <property type="term" value="F:cysteine-type peptidase activity"/>
    <property type="evidence" value="ECO:0007669"/>
    <property type="project" value="UniProtKB-KW"/>
</dbReference>
<evidence type="ECO:0000256" key="6">
    <source>
        <dbReference type="SAM" id="SignalP"/>
    </source>
</evidence>
<evidence type="ECO:0000313" key="8">
    <source>
        <dbReference type="EMBL" id="VVC34016.1"/>
    </source>
</evidence>
<proteinExistence type="inferred from homology"/>
<reference evidence="8 9" key="1">
    <citation type="submission" date="2019-08" db="EMBL/GenBank/DDBJ databases">
        <authorList>
            <person name="Alioto T."/>
            <person name="Alioto T."/>
            <person name="Gomez Garrido J."/>
        </authorList>
    </citation>
    <scope>NUCLEOTIDE SEQUENCE [LARGE SCALE GENOMIC DNA]</scope>
</reference>
<keyword evidence="3" id="KW-0378">Hydrolase</keyword>